<dbReference type="AlphaFoldDB" id="U4L316"/>
<dbReference type="EMBL" id="HF935303">
    <property type="protein sequence ID" value="CCX06648.1"/>
    <property type="molecule type" value="Genomic_DNA"/>
</dbReference>
<proteinExistence type="predicted"/>
<keyword evidence="2" id="KW-1185">Reference proteome</keyword>
<gene>
    <name evidence="1" type="ORF">PCON_06235</name>
</gene>
<organism evidence="1 2">
    <name type="scientific">Pyronema omphalodes (strain CBS 100304)</name>
    <name type="common">Pyronema confluens</name>
    <dbReference type="NCBI Taxonomy" id="1076935"/>
    <lineage>
        <taxon>Eukaryota</taxon>
        <taxon>Fungi</taxon>
        <taxon>Dikarya</taxon>
        <taxon>Ascomycota</taxon>
        <taxon>Pezizomycotina</taxon>
        <taxon>Pezizomycetes</taxon>
        <taxon>Pezizales</taxon>
        <taxon>Pyronemataceae</taxon>
        <taxon>Pyronema</taxon>
    </lineage>
</organism>
<dbReference type="Proteomes" id="UP000018144">
    <property type="component" value="Unassembled WGS sequence"/>
</dbReference>
<sequence length="103" mass="12663">MEYMEYMGFLWYIWCRLRLLQSINKELRKQQLFVDDCLLIFIPNRRKEEDYQLRRCIGLSIQTKEEFRGWAPFPTYFLRRIPESYSNVFKTSCQIWKSSSITA</sequence>
<reference evidence="1 2" key="1">
    <citation type="journal article" date="2013" name="PLoS Genet.">
        <title>The genome and development-dependent transcriptomes of Pyronema confluens: a window into fungal evolution.</title>
        <authorList>
            <person name="Traeger S."/>
            <person name="Altegoer F."/>
            <person name="Freitag M."/>
            <person name="Gabaldon T."/>
            <person name="Kempken F."/>
            <person name="Kumar A."/>
            <person name="Marcet-Houben M."/>
            <person name="Poggeler S."/>
            <person name="Stajich J.E."/>
            <person name="Nowrousian M."/>
        </authorList>
    </citation>
    <scope>NUCLEOTIDE SEQUENCE [LARGE SCALE GENOMIC DNA]</scope>
    <source>
        <strain evidence="2">CBS 100304</strain>
        <tissue evidence="1">Vegetative mycelium</tissue>
    </source>
</reference>
<evidence type="ECO:0000313" key="2">
    <source>
        <dbReference type="Proteomes" id="UP000018144"/>
    </source>
</evidence>
<accession>U4L316</accession>
<protein>
    <submittedName>
        <fullName evidence="1">Uncharacterized protein</fullName>
    </submittedName>
</protein>
<name>U4L316_PYROM</name>
<evidence type="ECO:0000313" key="1">
    <source>
        <dbReference type="EMBL" id="CCX06648.1"/>
    </source>
</evidence>